<organism evidence="1 2">
    <name type="scientific">Parasphingopyxis marina</name>
    <dbReference type="NCBI Taxonomy" id="2761622"/>
    <lineage>
        <taxon>Bacteria</taxon>
        <taxon>Pseudomonadati</taxon>
        <taxon>Pseudomonadota</taxon>
        <taxon>Alphaproteobacteria</taxon>
        <taxon>Sphingomonadales</taxon>
        <taxon>Sphingomonadaceae</taxon>
        <taxon>Parasphingopyxis</taxon>
    </lineage>
</organism>
<dbReference type="InterPro" id="IPR038071">
    <property type="entry name" value="UROD/MetE-like_sf"/>
</dbReference>
<protein>
    <submittedName>
        <fullName evidence="1">Cobalamin-independent methionine synthase II family protein</fullName>
    </submittedName>
</protein>
<dbReference type="AlphaFoldDB" id="A0A842I1S8"/>
<dbReference type="GO" id="GO:0003871">
    <property type="term" value="F:5-methyltetrahydropteroyltriglutamate-homocysteine S-methyltransferase activity"/>
    <property type="evidence" value="ECO:0007669"/>
    <property type="project" value="InterPro"/>
</dbReference>
<reference evidence="1 2" key="1">
    <citation type="submission" date="2020-08" db="EMBL/GenBank/DDBJ databases">
        <title>Draft genome sequence of Parasphingopyxis sp. GrpM-11.</title>
        <authorList>
            <person name="Oh J."/>
            <person name="Roh D.-H."/>
        </authorList>
    </citation>
    <scope>NUCLEOTIDE SEQUENCE [LARGE SCALE GENOMIC DNA]</scope>
    <source>
        <strain evidence="1 2">GrpM-11</strain>
    </source>
</reference>
<dbReference type="InterPro" id="IPR002629">
    <property type="entry name" value="Met_Synth_C/arc"/>
</dbReference>
<evidence type="ECO:0000313" key="1">
    <source>
        <dbReference type="EMBL" id="MBC2779125.1"/>
    </source>
</evidence>
<dbReference type="EMBL" id="JACJVJ010000003">
    <property type="protein sequence ID" value="MBC2779125.1"/>
    <property type="molecule type" value="Genomic_DNA"/>
</dbReference>
<dbReference type="Gene3D" id="3.20.20.210">
    <property type="match status" value="1"/>
</dbReference>
<keyword evidence="2" id="KW-1185">Reference proteome</keyword>
<dbReference type="GO" id="GO:0009086">
    <property type="term" value="P:methionine biosynthetic process"/>
    <property type="evidence" value="ECO:0007669"/>
    <property type="project" value="InterPro"/>
</dbReference>
<dbReference type="CDD" id="cd03311">
    <property type="entry name" value="CIMS_C_terminal_like"/>
    <property type="match status" value="1"/>
</dbReference>
<dbReference type="RefSeq" id="WP_185802412.1">
    <property type="nucleotide sequence ID" value="NZ_JACJVJ010000003.1"/>
</dbReference>
<dbReference type="Proteomes" id="UP000564378">
    <property type="component" value="Unassembled WGS sequence"/>
</dbReference>
<dbReference type="PANTHER" id="PTHR43844">
    <property type="entry name" value="METHIONINE SYNTHASE"/>
    <property type="match status" value="1"/>
</dbReference>
<proteinExistence type="predicted"/>
<dbReference type="PANTHER" id="PTHR43844:SF2">
    <property type="entry name" value="SYNTHASE, VITAMIN-B12 INDEPENDENT, PUTATIVE (AFU_ORTHOLOGUE AFUA_3G12060)-RELATED"/>
    <property type="match status" value="1"/>
</dbReference>
<name>A0A842I1S8_9SPHN</name>
<dbReference type="SUPFAM" id="SSF51726">
    <property type="entry name" value="UROD/MetE-like"/>
    <property type="match status" value="1"/>
</dbReference>
<comment type="caution">
    <text evidence="1">The sequence shown here is derived from an EMBL/GenBank/DDBJ whole genome shotgun (WGS) entry which is preliminary data.</text>
</comment>
<evidence type="ECO:0000313" key="2">
    <source>
        <dbReference type="Proteomes" id="UP000564378"/>
    </source>
</evidence>
<dbReference type="GO" id="GO:0008270">
    <property type="term" value="F:zinc ion binding"/>
    <property type="evidence" value="ECO:0007669"/>
    <property type="project" value="InterPro"/>
</dbReference>
<accession>A0A842I1S8</accession>
<gene>
    <name evidence="1" type="ORF">H6P80_15980</name>
</gene>
<sequence>MEIATTHVGSLPRGVELTPLLLARDHGEDYDADAFERAVQAAIDDAVTRQLEAGVSILSDGELGKVGYSTYVTERLSGFGGHADRMPAKDLAPLPELRKKLAAIMGSQEFTRAQCIGEVKLVNSEPAQDDIRRLTVALDEAEAAAGTRPRAFMNAASPGLITAFQLNRYYPSHEAYLADLVDAMRPEYEAIVGAGFDLQLDCPDLAMSRHTGYQSASEEEFLAIAEANVEAMNAATANIPPEKLRMHICWGNYEGPHDHDIPLEKIVHIVLKARPTTILFEAANPRHEHEWVVWSDAKLPEEKILAPGLIDTCSNYVEHPELIAQRLGHFLDIAGPDRVIASTDCGFGTFAGYGKIDPAVAWMKLKVLREGTDIAAARL</sequence>